<feature type="region of interest" description="Disordered" evidence="1">
    <location>
        <begin position="704"/>
        <end position="728"/>
    </location>
</feature>
<keyword evidence="5" id="KW-1185">Reference proteome</keyword>
<evidence type="ECO:0000313" key="5">
    <source>
        <dbReference type="Proteomes" id="UP000717364"/>
    </source>
</evidence>
<dbReference type="InterPro" id="IPR012334">
    <property type="entry name" value="Pectin_lyas_fold"/>
</dbReference>
<gene>
    <name evidence="4" type="ORF">IXB50_06400</name>
</gene>
<accession>A0A947DDW3</accession>
<comment type="caution">
    <text evidence="4">The sequence shown here is derived from an EMBL/GenBank/DDBJ whole genome shotgun (WGS) entry which is preliminary data.</text>
</comment>
<dbReference type="Pfam" id="PF05860">
    <property type="entry name" value="TPS"/>
    <property type="match status" value="1"/>
</dbReference>
<dbReference type="RefSeq" id="WP_215608123.1">
    <property type="nucleotide sequence ID" value="NZ_JADOES010000009.1"/>
</dbReference>
<evidence type="ECO:0000256" key="2">
    <source>
        <dbReference type="SAM" id="SignalP"/>
    </source>
</evidence>
<feature type="compositionally biased region" description="Polar residues" evidence="1">
    <location>
        <begin position="715"/>
        <end position="724"/>
    </location>
</feature>
<protein>
    <submittedName>
        <fullName evidence="4">Filamentous hemagglutinin N-terminal domain-containing protein</fullName>
    </submittedName>
</protein>
<dbReference type="InterPro" id="IPR008638">
    <property type="entry name" value="FhaB/CdiA-like_TPS"/>
</dbReference>
<proteinExistence type="predicted"/>
<feature type="region of interest" description="Disordered" evidence="1">
    <location>
        <begin position="902"/>
        <end position="926"/>
    </location>
</feature>
<evidence type="ECO:0000259" key="3">
    <source>
        <dbReference type="SMART" id="SM00912"/>
    </source>
</evidence>
<name>A0A947DDW3_9CYAN</name>
<organism evidence="4 5">
    <name type="scientific">Leptothoe spongobia TAU-MAC 1115</name>
    <dbReference type="NCBI Taxonomy" id="1967444"/>
    <lineage>
        <taxon>Bacteria</taxon>
        <taxon>Bacillati</taxon>
        <taxon>Cyanobacteriota</taxon>
        <taxon>Cyanophyceae</taxon>
        <taxon>Nodosilineales</taxon>
        <taxon>Cymatolegaceae</taxon>
        <taxon>Leptothoe</taxon>
        <taxon>Leptothoe spongobia</taxon>
    </lineage>
</organism>
<feature type="chain" id="PRO_5036817683" evidence="2">
    <location>
        <begin position="28"/>
        <end position="1186"/>
    </location>
</feature>
<feature type="domain" description="Filamentous haemagglutinin FhaB/tRNA nuclease CdiA-like TPS" evidence="3">
    <location>
        <begin position="39"/>
        <end position="149"/>
    </location>
</feature>
<sequence length="1186" mass="121214">MLPLKASLPSCLLTLGSLAIFPAPGLAQIIPDQTLGTEASSLTIDQMVRGDIADLIEGGATRGSNLFHSFSEFNVNASERVYFLNPAGIDSILSRITGNNPSEIFGTLGVEGPADLFLMNPNGLIFGENVLLDVDGSFYGTTATAIEIEDGVFSAVEPERSQLLAVSPSVSFWNYLTEDSGDIIGQGTVAIGGDLVLAGNSLDLRGQLAAVGDIALLATDTMRIRDSAQLPFIGFAGGNLLVQGNQQVDIVALHHPNSGLYSYGDMVLRAAERIVGDTHYLSGGAFRVEQLDGSVGELFSPIDPIIRALGDVTIGTYEGSSLHILAGGAVAIGTAEIIAREGTNIDVDFLQETITLSDGTIVKIDGNAQPTLDVRAGVRPEAIGAPPLNLLTGFNGGIDDFSDNSVANQLPTSANITIGDVALRVVNGVVLLTNQYAPNLDLPGGNVVVTGDGDLGFGINAQNFAGLGGAVYLDAHNNIDILNSVISTAAAANVRDVVIAADGTVKFDGLDGTRATGVFSNIAANVTGTGGDIRITARNLQVLGGAQLSTSTIGEGTAGNVILEIDEMARFEGSNPSNGLASGAFSSIQPNGTGTGGDVRITARNLQVLQGAQLGAGTFGKGTAGNIILEIDETARFEGSNPSNGNPSGVLNNIGVNGTGTGGDVRINARNLQVLEGAQLSAGNFGEGSAGSVILEIDETARFEGSDPRDRSASGAFSSIQLSGTGKGGDVRITARNLQVLGGAQLSAGTLGEGIAGSIILDIDETARFAGSDPENGSPSGAFSSIDPNGVGTGGDVRITARNLQVLQGALLIASTFGEGKAGSVILEIDETARFEGSNPSNDLASGALSNIELGGMGESGDVRITARNLQVLGGAQLSADTLGEGIAGNVILLIEETARFEGSDPRDNSPSGVLTSIQPSGNGEGGDIRLEATDVEIINGAALFAGSIGQGNAGDIVLAVRNSLTARDGAIATTADQDAGGQIQISAGNIFLFSDSDIQTFVNSGDNNGGNITINANVLIALDDSDILAFAADGRGGDVNLNQTAFFGQNFQFAPPGTDPRTLDNNDRVDINATGGIASGMITLADTSFVQNSLTDLPDNLVNPETLVATSCVVRDSNTASSFTITGSDSLREQPHNSTSTYSLDTVQPVPGNPDSGLEVSEPQGAYPLENGRLVLGRPCATENE</sequence>
<feature type="compositionally biased region" description="Polar residues" evidence="1">
    <location>
        <begin position="909"/>
        <end position="922"/>
    </location>
</feature>
<feature type="signal peptide" evidence="2">
    <location>
        <begin position="1"/>
        <end position="27"/>
    </location>
</feature>
<dbReference type="EMBL" id="JADOES010000009">
    <property type="protein sequence ID" value="MBT9315050.1"/>
    <property type="molecule type" value="Genomic_DNA"/>
</dbReference>
<dbReference type="AlphaFoldDB" id="A0A947DDW3"/>
<dbReference type="InterPro" id="IPR011050">
    <property type="entry name" value="Pectin_lyase_fold/virulence"/>
</dbReference>
<dbReference type="Proteomes" id="UP000717364">
    <property type="component" value="Unassembled WGS sequence"/>
</dbReference>
<reference evidence="4" key="1">
    <citation type="submission" date="2020-11" db="EMBL/GenBank/DDBJ databases">
        <authorList>
            <person name="Konstantinou D."/>
            <person name="Gkelis S."/>
            <person name="Popin R."/>
            <person name="Fewer D."/>
            <person name="Sivonen K."/>
        </authorList>
    </citation>
    <scope>NUCLEOTIDE SEQUENCE</scope>
    <source>
        <strain evidence="4">TAU-MAC 1115</strain>
    </source>
</reference>
<dbReference type="SMART" id="SM00912">
    <property type="entry name" value="Haemagg_act"/>
    <property type="match status" value="1"/>
</dbReference>
<evidence type="ECO:0000313" key="4">
    <source>
        <dbReference type="EMBL" id="MBT9315050.1"/>
    </source>
</evidence>
<dbReference type="NCBIfam" id="TIGR01901">
    <property type="entry name" value="adhes_NPXG"/>
    <property type="match status" value="1"/>
</dbReference>
<feature type="compositionally biased region" description="Polar residues" evidence="1">
    <location>
        <begin position="1137"/>
        <end position="1147"/>
    </location>
</feature>
<evidence type="ECO:0000256" key="1">
    <source>
        <dbReference type="SAM" id="MobiDB-lite"/>
    </source>
</evidence>
<dbReference type="Gene3D" id="2.160.20.10">
    <property type="entry name" value="Single-stranded right-handed beta-helix, Pectin lyase-like"/>
    <property type="match status" value="4"/>
</dbReference>
<dbReference type="SUPFAM" id="SSF51126">
    <property type="entry name" value="Pectin lyase-like"/>
    <property type="match status" value="3"/>
</dbReference>
<keyword evidence="2" id="KW-0732">Signal</keyword>
<feature type="region of interest" description="Disordered" evidence="1">
    <location>
        <begin position="1125"/>
        <end position="1186"/>
    </location>
</feature>
<reference evidence="4" key="2">
    <citation type="journal article" date="2021" name="Mar. Drugs">
        <title>Genome Reduction and Secondary Metabolism of the Marine Sponge-Associated Cyanobacterium Leptothoe.</title>
        <authorList>
            <person name="Konstantinou D."/>
            <person name="Popin R.V."/>
            <person name="Fewer D.P."/>
            <person name="Sivonen K."/>
            <person name="Gkelis S."/>
        </authorList>
    </citation>
    <scope>NUCLEOTIDE SEQUENCE</scope>
    <source>
        <strain evidence="4">TAU-MAC 1115</strain>
    </source>
</reference>